<reference evidence="3" key="1">
    <citation type="journal article" date="2019" name="Int. J. Syst. Evol. Microbiol.">
        <title>The Global Catalogue of Microorganisms (GCM) 10K type strain sequencing project: providing services to taxonomists for standard genome sequencing and annotation.</title>
        <authorList>
            <consortium name="The Broad Institute Genomics Platform"/>
            <consortium name="The Broad Institute Genome Sequencing Center for Infectious Disease"/>
            <person name="Wu L."/>
            <person name="Ma J."/>
        </authorList>
    </citation>
    <scope>NUCLEOTIDE SEQUENCE [LARGE SCALE GENOMIC DNA]</scope>
    <source>
        <strain evidence="3">IBRC-M 10906</strain>
    </source>
</reference>
<evidence type="ECO:0000313" key="2">
    <source>
        <dbReference type="EMBL" id="MFD2801275.1"/>
    </source>
</evidence>
<keyword evidence="3" id="KW-1185">Reference proteome</keyword>
<dbReference type="SUPFAM" id="SSF52507">
    <property type="entry name" value="Homo-oligomeric flavin-containing Cys decarboxylases, HFCD"/>
    <property type="match status" value="1"/>
</dbReference>
<evidence type="ECO:0000313" key="3">
    <source>
        <dbReference type="Proteomes" id="UP001597478"/>
    </source>
</evidence>
<proteinExistence type="predicted"/>
<dbReference type="EMBL" id="JBHUOF010000024">
    <property type="protein sequence ID" value="MFD2801275.1"/>
    <property type="molecule type" value="Genomic_DNA"/>
</dbReference>
<dbReference type="Gene3D" id="3.40.50.1950">
    <property type="entry name" value="Flavin prenyltransferase-like"/>
    <property type="match status" value="1"/>
</dbReference>
<dbReference type="InterPro" id="IPR003382">
    <property type="entry name" value="Flavoprotein"/>
</dbReference>
<sequence length="187" mass="19537">MSQNRGSAYLVVTAAPPVLRIDEFVALLSKQGWRVSLIATPTAASWIDLEALATETGCLTRVTARPPGQQDSLPTADIVIVAPLTFNSLNKWAGGISDCVALGVLNELLGAEIPIIAAPCVKALLRKHPAYADSVERLTQCGVVMLDPDAVTTRAEDGLAAFDWAQILSAVAVSTSDESPTGLPSGT</sequence>
<name>A0ABW5WDV0_9PSEU</name>
<dbReference type="Pfam" id="PF02441">
    <property type="entry name" value="Flavoprotein"/>
    <property type="match status" value="1"/>
</dbReference>
<dbReference type="Proteomes" id="UP001597478">
    <property type="component" value="Unassembled WGS sequence"/>
</dbReference>
<evidence type="ECO:0000259" key="1">
    <source>
        <dbReference type="Pfam" id="PF02441"/>
    </source>
</evidence>
<protein>
    <submittedName>
        <fullName evidence="2">Flavoprotein</fullName>
    </submittedName>
</protein>
<dbReference type="PANTHER" id="PTHR14359">
    <property type="entry name" value="HOMO-OLIGOMERIC FLAVIN CONTAINING CYS DECARBOXYLASE FAMILY"/>
    <property type="match status" value="1"/>
</dbReference>
<feature type="domain" description="Flavoprotein" evidence="1">
    <location>
        <begin position="10"/>
        <end position="154"/>
    </location>
</feature>
<gene>
    <name evidence="2" type="ORF">ACFS2C_17920</name>
</gene>
<organism evidence="2 3">
    <name type="scientific">Prauserella oleivorans</name>
    <dbReference type="NCBI Taxonomy" id="1478153"/>
    <lineage>
        <taxon>Bacteria</taxon>
        <taxon>Bacillati</taxon>
        <taxon>Actinomycetota</taxon>
        <taxon>Actinomycetes</taxon>
        <taxon>Pseudonocardiales</taxon>
        <taxon>Pseudonocardiaceae</taxon>
        <taxon>Prauserella</taxon>
    </lineage>
</organism>
<comment type="caution">
    <text evidence="2">The sequence shown here is derived from an EMBL/GenBank/DDBJ whole genome shotgun (WGS) entry which is preliminary data.</text>
</comment>
<dbReference type="InterPro" id="IPR036551">
    <property type="entry name" value="Flavin_trans-like"/>
</dbReference>
<accession>A0ABW5WDV0</accession>
<dbReference type="RefSeq" id="WP_377396467.1">
    <property type="nucleotide sequence ID" value="NZ_JBHSAN010000060.1"/>
</dbReference>
<dbReference type="PANTHER" id="PTHR14359:SF6">
    <property type="entry name" value="PHOSPHOPANTOTHENOYLCYSTEINE DECARBOXYLASE"/>
    <property type="match status" value="1"/>
</dbReference>